<evidence type="ECO:0000313" key="10">
    <source>
        <dbReference type="EMBL" id="TGL58287.1"/>
    </source>
</evidence>
<dbReference type="SUPFAM" id="SSF55681">
    <property type="entry name" value="Class II aaRS and biotin synthetases"/>
    <property type="match status" value="1"/>
</dbReference>
<name>A0A4R9JYF8_9LEPT</name>
<dbReference type="OrthoDB" id="9787061at2"/>
<dbReference type="Pfam" id="PF21948">
    <property type="entry name" value="LplA-B_cat"/>
    <property type="match status" value="1"/>
</dbReference>
<sequence>MLFLEHNPCLTGGSTAKAENLLSKEETLSAAGVGLFLLQRGGDYTAHEPGQVVGYPHIDLKKRDIRLGDYLAVLTISIRNAVLEIWNVELLENRESPGLYLKENPKKKLVSFGVYAKSHFTSFGFALNGINTLETFKHIHPCGALSSDVVSLQILGKVRDWEMEKQRFMGAFLFHLDALLSK</sequence>
<feature type="binding site" evidence="7">
    <location>
        <begin position="40"/>
        <end position="47"/>
    </location>
    <ligand>
        <name>substrate</name>
    </ligand>
</feature>
<evidence type="ECO:0000256" key="3">
    <source>
        <dbReference type="ARBA" id="ARBA00023315"/>
    </source>
</evidence>
<evidence type="ECO:0000259" key="9">
    <source>
        <dbReference type="PROSITE" id="PS51733"/>
    </source>
</evidence>
<dbReference type="Proteomes" id="UP000297693">
    <property type="component" value="Unassembled WGS sequence"/>
</dbReference>
<keyword evidence="11" id="KW-1185">Reference proteome</keyword>
<feature type="binding site" evidence="7">
    <location>
        <begin position="124"/>
        <end position="126"/>
    </location>
    <ligand>
        <name>substrate</name>
    </ligand>
</feature>
<dbReference type="GO" id="GO:0009249">
    <property type="term" value="P:protein lipoylation"/>
    <property type="evidence" value="ECO:0007669"/>
    <property type="project" value="InterPro"/>
</dbReference>
<dbReference type="InterPro" id="IPR020605">
    <property type="entry name" value="Octanoyltransferase_CS"/>
</dbReference>
<evidence type="ECO:0000256" key="7">
    <source>
        <dbReference type="PIRSR" id="PIRSR016262-2"/>
    </source>
</evidence>
<evidence type="ECO:0000256" key="5">
    <source>
        <dbReference type="PIRNR" id="PIRNR016262"/>
    </source>
</evidence>
<dbReference type="PANTHER" id="PTHR10993">
    <property type="entry name" value="OCTANOYLTRANSFERASE"/>
    <property type="match status" value="1"/>
</dbReference>
<dbReference type="PROSITE" id="PS51733">
    <property type="entry name" value="BPL_LPL_CATALYTIC"/>
    <property type="match status" value="1"/>
</dbReference>
<protein>
    <recommendedName>
        <fullName evidence="5">Octanoyltransferase</fullName>
        <ecNumber evidence="5">2.3.1.181</ecNumber>
    </recommendedName>
</protein>
<comment type="pathway">
    <text evidence="1 5">Protein modification; protein lipoylation via endogenous pathway; protein N(6)-(lipoyl)lysine from octanoyl-[acyl-carrier-protein]: step 1/2.</text>
</comment>
<gene>
    <name evidence="10" type="ORF">EHQ58_12085</name>
</gene>
<dbReference type="InterPro" id="IPR004143">
    <property type="entry name" value="BPL_LPL_catalytic"/>
</dbReference>
<dbReference type="PANTHER" id="PTHR10993:SF7">
    <property type="entry name" value="LIPOYLTRANSFERASE 2, MITOCHONDRIAL-RELATED"/>
    <property type="match status" value="1"/>
</dbReference>
<reference evidence="10" key="1">
    <citation type="journal article" date="2019" name="PLoS Negl. Trop. Dis.">
        <title>Revisiting the worldwide diversity of Leptospira species in the environment.</title>
        <authorList>
            <person name="Vincent A.T."/>
            <person name="Schiettekatte O."/>
            <person name="Bourhy P."/>
            <person name="Veyrier F.J."/>
            <person name="Picardeau M."/>
        </authorList>
    </citation>
    <scope>NUCLEOTIDE SEQUENCE [LARGE SCALE GENOMIC DNA]</scope>
    <source>
        <strain evidence="10">201702476</strain>
    </source>
</reference>
<dbReference type="AlphaFoldDB" id="A0A4R9JYF8"/>
<comment type="function">
    <text evidence="4 5">Catalyzes the transfer of endogenously produced octanoic acid from octanoyl-acyl-carrier-protein onto the lipoyl domains of lipoate-dependent enzymes. Lipoyl-ACP can also act as a substrate although octanoyl-ACP is likely to be the physiological substrate.</text>
</comment>
<dbReference type="EMBL" id="RQGD01000034">
    <property type="protein sequence ID" value="TGL58287.1"/>
    <property type="molecule type" value="Genomic_DNA"/>
</dbReference>
<dbReference type="EC" id="2.3.1.181" evidence="5"/>
<evidence type="ECO:0000313" key="11">
    <source>
        <dbReference type="Proteomes" id="UP000297693"/>
    </source>
</evidence>
<evidence type="ECO:0000256" key="2">
    <source>
        <dbReference type="ARBA" id="ARBA00022679"/>
    </source>
</evidence>
<feature type="binding site" evidence="7">
    <location>
        <begin position="111"/>
        <end position="113"/>
    </location>
    <ligand>
        <name>substrate</name>
    </ligand>
</feature>
<keyword evidence="3 5" id="KW-0012">Acyltransferase</keyword>
<dbReference type="InterPro" id="IPR045864">
    <property type="entry name" value="aa-tRNA-synth_II/BPL/LPL"/>
</dbReference>
<keyword evidence="2 5" id="KW-0808">Transferase</keyword>
<dbReference type="InterPro" id="IPR000544">
    <property type="entry name" value="Octanoyltransferase"/>
</dbReference>
<evidence type="ECO:0000256" key="6">
    <source>
        <dbReference type="PIRSR" id="PIRSR016262-1"/>
    </source>
</evidence>
<evidence type="ECO:0000256" key="4">
    <source>
        <dbReference type="ARBA" id="ARBA00024732"/>
    </source>
</evidence>
<dbReference type="GO" id="GO:0033819">
    <property type="term" value="F:lipoyl(octanoyl) transferase activity"/>
    <property type="evidence" value="ECO:0007669"/>
    <property type="project" value="UniProtKB-EC"/>
</dbReference>
<dbReference type="Gene3D" id="3.30.930.10">
    <property type="entry name" value="Bira Bifunctional Protein, Domain 2"/>
    <property type="match status" value="1"/>
</dbReference>
<evidence type="ECO:0000256" key="8">
    <source>
        <dbReference type="PIRSR" id="PIRSR016262-3"/>
    </source>
</evidence>
<feature type="domain" description="BPL/LPL catalytic" evidence="9">
    <location>
        <begin position="1"/>
        <end position="180"/>
    </location>
</feature>
<proteinExistence type="inferred from homology"/>
<evidence type="ECO:0000256" key="1">
    <source>
        <dbReference type="ARBA" id="ARBA00004821"/>
    </source>
</evidence>
<feature type="active site" description="Acyl-thioester intermediate" evidence="6">
    <location>
        <position position="142"/>
    </location>
</feature>
<accession>A0A4R9JYF8</accession>
<comment type="caution">
    <text evidence="10">The sequence shown here is derived from an EMBL/GenBank/DDBJ whole genome shotgun (WGS) entry which is preliminary data.</text>
</comment>
<dbReference type="UniPathway" id="UPA00538">
    <property type="reaction ID" value="UER00592"/>
</dbReference>
<comment type="similarity">
    <text evidence="5">Belongs to the LipB family.</text>
</comment>
<comment type="catalytic activity">
    <reaction evidence="5">
        <text>octanoyl-[ACP] + L-lysyl-[protein] = N(6)-octanoyl-L-lysyl-[protein] + holo-[ACP] + H(+)</text>
        <dbReference type="Rhea" id="RHEA:17665"/>
        <dbReference type="Rhea" id="RHEA-COMP:9636"/>
        <dbReference type="Rhea" id="RHEA-COMP:9685"/>
        <dbReference type="Rhea" id="RHEA-COMP:9752"/>
        <dbReference type="Rhea" id="RHEA-COMP:9928"/>
        <dbReference type="ChEBI" id="CHEBI:15378"/>
        <dbReference type="ChEBI" id="CHEBI:29969"/>
        <dbReference type="ChEBI" id="CHEBI:64479"/>
        <dbReference type="ChEBI" id="CHEBI:78463"/>
        <dbReference type="ChEBI" id="CHEBI:78809"/>
        <dbReference type="EC" id="2.3.1.181"/>
    </reaction>
</comment>
<feature type="site" description="Lowers pKa of active site Cys" evidence="8">
    <location>
        <position position="108"/>
    </location>
</feature>
<dbReference type="PROSITE" id="PS01313">
    <property type="entry name" value="LIPB"/>
    <property type="match status" value="1"/>
</dbReference>
<organism evidence="10 11">
    <name type="scientific">Leptospira ognonensis</name>
    <dbReference type="NCBI Taxonomy" id="2484945"/>
    <lineage>
        <taxon>Bacteria</taxon>
        <taxon>Pseudomonadati</taxon>
        <taxon>Spirochaetota</taxon>
        <taxon>Spirochaetia</taxon>
        <taxon>Leptospirales</taxon>
        <taxon>Leptospiraceae</taxon>
        <taxon>Leptospira</taxon>
    </lineage>
</organism>
<dbReference type="PIRSF" id="PIRSF016262">
    <property type="entry name" value="LPLase"/>
    <property type="match status" value="1"/>
</dbReference>